<evidence type="ECO:0000256" key="1">
    <source>
        <dbReference type="ARBA" id="ARBA00004123"/>
    </source>
</evidence>
<comment type="caution">
    <text evidence="5">The sequence shown here is derived from an EMBL/GenBank/DDBJ whole genome shotgun (WGS) entry which is preliminary data.</text>
</comment>
<evidence type="ECO:0000256" key="2">
    <source>
        <dbReference type="ARBA" id="ARBA00023242"/>
    </source>
</evidence>
<dbReference type="InterPro" id="IPR001138">
    <property type="entry name" value="Zn2Cys6_DnaBD"/>
</dbReference>
<reference evidence="5 6" key="1">
    <citation type="journal article" date="2025" name="Microbiol. Resour. Announc.">
        <title>Draft genome sequences for Neonectria magnoliae and Neonectria punicea, canker pathogens of Liriodendron tulipifera and Acer saccharum in West Virginia.</title>
        <authorList>
            <person name="Petronek H.M."/>
            <person name="Kasson M.T."/>
            <person name="Metheny A.M."/>
            <person name="Stauder C.M."/>
            <person name="Lovett B."/>
            <person name="Lynch S.C."/>
            <person name="Garnas J.R."/>
            <person name="Kasson L.R."/>
            <person name="Stajich J.E."/>
        </authorList>
    </citation>
    <scope>NUCLEOTIDE SEQUENCE [LARGE SCALE GENOMIC DNA]</scope>
    <source>
        <strain evidence="5 6">NRRL 64651</strain>
    </source>
</reference>
<accession>A0ABR1I3M7</accession>
<dbReference type="CDD" id="cd00067">
    <property type="entry name" value="GAL4"/>
    <property type="match status" value="1"/>
</dbReference>
<feature type="domain" description="Zn(2)-C6 fungal-type" evidence="4">
    <location>
        <begin position="32"/>
        <end position="60"/>
    </location>
</feature>
<dbReference type="PROSITE" id="PS50048">
    <property type="entry name" value="ZN2_CY6_FUNGAL_2"/>
    <property type="match status" value="1"/>
</dbReference>
<proteinExistence type="predicted"/>
<keyword evidence="2" id="KW-0539">Nucleus</keyword>
<dbReference type="InterPro" id="IPR036864">
    <property type="entry name" value="Zn2-C6_fun-type_DNA-bd_sf"/>
</dbReference>
<dbReference type="EMBL" id="JAZAVK010000051">
    <property type="protein sequence ID" value="KAK7427610.1"/>
    <property type="molecule type" value="Genomic_DNA"/>
</dbReference>
<feature type="compositionally biased region" description="Pro residues" evidence="3">
    <location>
        <begin position="9"/>
        <end position="18"/>
    </location>
</feature>
<evidence type="ECO:0000313" key="5">
    <source>
        <dbReference type="EMBL" id="KAK7427610.1"/>
    </source>
</evidence>
<dbReference type="PANTHER" id="PTHR37534:SF49">
    <property type="entry name" value="LYSINE BIOSYNTHESIS REGULATORY PROTEIN LYS14"/>
    <property type="match status" value="1"/>
</dbReference>
<dbReference type="Gene3D" id="4.10.240.10">
    <property type="entry name" value="Zn(2)-C6 fungal-type DNA-binding domain"/>
    <property type="match status" value="1"/>
</dbReference>
<evidence type="ECO:0000256" key="3">
    <source>
        <dbReference type="SAM" id="MobiDB-lite"/>
    </source>
</evidence>
<protein>
    <recommendedName>
        <fullName evidence="4">Zn(2)-C6 fungal-type domain-containing protein</fullName>
    </recommendedName>
</protein>
<organism evidence="5 6">
    <name type="scientific">Neonectria magnoliae</name>
    <dbReference type="NCBI Taxonomy" id="2732573"/>
    <lineage>
        <taxon>Eukaryota</taxon>
        <taxon>Fungi</taxon>
        <taxon>Dikarya</taxon>
        <taxon>Ascomycota</taxon>
        <taxon>Pezizomycotina</taxon>
        <taxon>Sordariomycetes</taxon>
        <taxon>Hypocreomycetidae</taxon>
        <taxon>Hypocreales</taxon>
        <taxon>Nectriaceae</taxon>
        <taxon>Neonectria</taxon>
    </lineage>
</organism>
<dbReference type="SMART" id="SM00066">
    <property type="entry name" value="GAL4"/>
    <property type="match status" value="1"/>
</dbReference>
<dbReference type="PROSITE" id="PS00463">
    <property type="entry name" value="ZN2_CY6_FUNGAL_1"/>
    <property type="match status" value="1"/>
</dbReference>
<evidence type="ECO:0000259" key="4">
    <source>
        <dbReference type="PROSITE" id="PS50048"/>
    </source>
</evidence>
<sequence length="688" mass="76525">MPNTSPPSDSSPPAPKTGPPRRRNVTSRDRNGCVTCRKRHLRCDKTYPECNNCLKINWLCEGYAKRIAFCDETVFVTQKAQGNLPKRARGRAMRKVITGASPSSGFGDVITEDALVTLEEAQDNGGGATGDAFVLASDNGDWMSQEWALSLWPHDDPTLALDGVSPSSLLDMNQGASRGFLDMTSLDLYSANAVTPPIFQPLPEIPIGSNHTSQLFCFPQDEDYFQRLRNDEIDGLATILPIRDMLINDSTMAPHCWSAALAVSALTLSNRSFFSTQDSRRHARQHYINALQCVRKAFPQESPAAFQHVNQDDLWGWFLTRLLLANFDLCRGNLTSWRHHLRIAGQIFTSSHQRLLSDSRGRQLAHAFARMALLVELQNGDLALTKVQDMNPGVAGQLISMMEESESSRDRLLALIRNVGKLEIKFRYRPELHVKWTRKMALIDAKLTEWQRNLPSSELPVDTGVAESVRFPVDPGSSMPSLEVTPLTFPNSSNPYTSAVNYAHFLCARMRVRTQYLPNGGMVKPPETESTALYTCRIAAGLSPRGCARANAFGHGMMPALVGSYRWSTSAQARHWITSWLRGYEEEGGREGLWNVQQTRRLLSFLDDEAHRRRSSSGCWDIIAARIEDEDDSSDGEYLSDGSLADASLGSPGELKWSFSPCVSLSPFKVVVHSRSPSGWATDHYVLS</sequence>
<keyword evidence="6" id="KW-1185">Reference proteome</keyword>
<dbReference type="Proteomes" id="UP001498421">
    <property type="component" value="Unassembled WGS sequence"/>
</dbReference>
<dbReference type="Pfam" id="PF11951">
    <property type="entry name" value="Fungal_trans_2"/>
    <property type="match status" value="1"/>
</dbReference>
<name>A0ABR1I3M7_9HYPO</name>
<gene>
    <name evidence="5" type="ORF">QQZ08_005885</name>
</gene>
<dbReference type="InterPro" id="IPR021858">
    <property type="entry name" value="Fun_TF"/>
</dbReference>
<evidence type="ECO:0000313" key="6">
    <source>
        <dbReference type="Proteomes" id="UP001498421"/>
    </source>
</evidence>
<comment type="subcellular location">
    <subcellularLocation>
        <location evidence="1">Nucleus</location>
    </subcellularLocation>
</comment>
<feature type="region of interest" description="Disordered" evidence="3">
    <location>
        <begin position="1"/>
        <end position="29"/>
    </location>
</feature>
<dbReference type="SUPFAM" id="SSF57701">
    <property type="entry name" value="Zn2/Cys6 DNA-binding domain"/>
    <property type="match status" value="1"/>
</dbReference>
<dbReference type="Pfam" id="PF00172">
    <property type="entry name" value="Zn_clus"/>
    <property type="match status" value="1"/>
</dbReference>
<dbReference type="PANTHER" id="PTHR37534">
    <property type="entry name" value="TRANSCRIPTIONAL ACTIVATOR PROTEIN UGA3"/>
    <property type="match status" value="1"/>
</dbReference>